<dbReference type="AlphaFoldDB" id="A0A6I8TYI0"/>
<reference evidence="7 8" key="1">
    <citation type="submission" date="2017-06" db="EMBL/GenBank/DDBJ databases">
        <title>Aedes aegypti genome working group (AGWG) sequencing and assembly.</title>
        <authorList>
            <consortium name="Aedes aegypti Genome Working Group (AGWG)"/>
            <person name="Matthews B.J."/>
        </authorList>
    </citation>
    <scope>NUCLEOTIDE SEQUENCE [LARGE SCALE GENOMIC DNA]</scope>
    <source>
        <strain evidence="7 8">LVP_AGWG</strain>
    </source>
</reference>
<name>A0A6I8TYI0_AEDAE</name>
<gene>
    <name evidence="7" type="primary">110676141</name>
</gene>
<evidence type="ECO:0000256" key="1">
    <source>
        <dbReference type="ARBA" id="ARBA00001968"/>
    </source>
</evidence>
<sequence length="684" mass="76443">MPWKCCVWKCKSTVKSPGIRFFRFPTVGKCLKKLAEERCEAWVSALGYGDKFSPNGKRICSQHFRSGKPARLTDTHDADWVPSLCLLRPSRFSPRSSPVNQKTIDVPETCSITRSDSTDSLKSSSSSSSQSGKSSRILSRASPSSSTSIASTVSSRGTKRSASSSPVRNANRGPGRSSELVLLHNNTTSRSPSIASIASRRSGSDASLSPASETKSSRSPSSSSTVSSRKSGRNVSITPVPKAYYSYSSSCSPERSNRDSRKNSEIEDSRSENSSKLPLSQESTAPTNIIESSRECNRKEDTCSRSPERGEPQNDVKVKSFSRPNVTPLMLYDYKDDKPKMKNVSTMTEASCDPSTSNKMIDQYRRELQRLQTKINIIENKAYFCERGFEFISVTNEKCLYYTGISNVSTVKKLYEYLKPHLDSPFCNFSIEQMFVMTLTKLRLNPQFQTLAYDYNVCLNTISKYFHRTLQIMDTCLSYAIEVPSKDILLKHTPKRVKEKFGDKRIFVIDCFEIRSETPEDLKAAASHYSNYKKSETTKFLIAVCPDGNICFISPGYGGRCSDKMIVKDCGFLDILEAGDVVLADKGFDIKDLVQGKGASLNIPTFLRDKTQFHPSDIERDRQITSVRIHVERCIGVLKANYLVMSQVVSVTSLSRFENGRNVIDLIARVCAMLYNFNPSIIPD</sequence>
<evidence type="ECO:0000256" key="3">
    <source>
        <dbReference type="ARBA" id="ARBA00022771"/>
    </source>
</evidence>
<dbReference type="Pfam" id="PF13613">
    <property type="entry name" value="HTH_Tnp_4"/>
    <property type="match status" value="1"/>
</dbReference>
<dbReference type="InterPro" id="IPR027806">
    <property type="entry name" value="HARBI1_dom"/>
</dbReference>
<dbReference type="SUPFAM" id="SSF57716">
    <property type="entry name" value="Glucocorticoid receptor-like (DNA-binding domain)"/>
    <property type="match status" value="1"/>
</dbReference>
<feature type="compositionally biased region" description="Basic and acidic residues" evidence="6">
    <location>
        <begin position="255"/>
        <end position="273"/>
    </location>
</feature>
<dbReference type="GO" id="GO:0003677">
    <property type="term" value="F:DNA binding"/>
    <property type="evidence" value="ECO:0007669"/>
    <property type="project" value="UniProtKB-UniRule"/>
</dbReference>
<dbReference type="Pfam" id="PF13359">
    <property type="entry name" value="DDE_Tnp_4"/>
    <property type="match status" value="1"/>
</dbReference>
<dbReference type="PROSITE" id="PS50950">
    <property type="entry name" value="ZF_THAP"/>
    <property type="match status" value="1"/>
</dbReference>
<dbReference type="EnsemblMetazoa" id="AAEL020227-RA">
    <property type="protein sequence ID" value="AAEL020227-PA"/>
    <property type="gene ID" value="AAEL020227"/>
</dbReference>
<evidence type="ECO:0000256" key="2">
    <source>
        <dbReference type="ARBA" id="ARBA00022723"/>
    </source>
</evidence>
<keyword evidence="4" id="KW-0862">Zinc</keyword>
<organism evidence="7 8">
    <name type="scientific">Aedes aegypti</name>
    <name type="common">Yellowfever mosquito</name>
    <name type="synonym">Culex aegypti</name>
    <dbReference type="NCBI Taxonomy" id="7159"/>
    <lineage>
        <taxon>Eukaryota</taxon>
        <taxon>Metazoa</taxon>
        <taxon>Ecdysozoa</taxon>
        <taxon>Arthropoda</taxon>
        <taxon>Hexapoda</taxon>
        <taxon>Insecta</taxon>
        <taxon>Pterygota</taxon>
        <taxon>Neoptera</taxon>
        <taxon>Endopterygota</taxon>
        <taxon>Diptera</taxon>
        <taxon>Nematocera</taxon>
        <taxon>Culicoidea</taxon>
        <taxon>Culicidae</taxon>
        <taxon>Culicinae</taxon>
        <taxon>Aedini</taxon>
        <taxon>Aedes</taxon>
        <taxon>Stegomyia</taxon>
    </lineage>
</organism>
<dbReference type="InParanoid" id="A0A6I8TYI0"/>
<evidence type="ECO:0000256" key="5">
    <source>
        <dbReference type="ARBA" id="ARBA00023125"/>
    </source>
</evidence>
<feature type="compositionally biased region" description="Basic and acidic residues" evidence="6">
    <location>
        <begin position="292"/>
        <end position="318"/>
    </location>
</feature>
<feature type="compositionally biased region" description="Low complexity" evidence="6">
    <location>
        <begin position="113"/>
        <end position="165"/>
    </location>
</feature>
<keyword evidence="3" id="KW-0863">Zinc-finger</keyword>
<dbReference type="InterPro" id="IPR006612">
    <property type="entry name" value="THAP_Znf"/>
</dbReference>
<feature type="compositionally biased region" description="Polar residues" evidence="6">
    <location>
        <begin position="274"/>
        <end position="291"/>
    </location>
</feature>
<reference evidence="7" key="2">
    <citation type="submission" date="2020-05" db="UniProtKB">
        <authorList>
            <consortium name="EnsemblMetazoa"/>
        </authorList>
    </citation>
    <scope>IDENTIFICATION</scope>
    <source>
        <strain evidence="7">LVP_AGWG</strain>
    </source>
</reference>
<evidence type="ECO:0000256" key="4">
    <source>
        <dbReference type="ARBA" id="ARBA00022833"/>
    </source>
</evidence>
<evidence type="ECO:0000256" key="6">
    <source>
        <dbReference type="SAM" id="MobiDB-lite"/>
    </source>
</evidence>
<keyword evidence="8" id="KW-1185">Reference proteome</keyword>
<proteinExistence type="predicted"/>
<accession>A0A6I8TYI0</accession>
<dbReference type="PANTHER" id="PTHR23080">
    <property type="entry name" value="THAP DOMAIN PROTEIN"/>
    <property type="match status" value="1"/>
</dbReference>
<protein>
    <submittedName>
        <fullName evidence="7">Uncharacterized protein</fullName>
    </submittedName>
</protein>
<dbReference type="Pfam" id="PF05485">
    <property type="entry name" value="THAP"/>
    <property type="match status" value="1"/>
</dbReference>
<comment type="cofactor">
    <cofactor evidence="1">
        <name>a divalent metal cation</name>
        <dbReference type="ChEBI" id="CHEBI:60240"/>
    </cofactor>
</comment>
<dbReference type="GO" id="GO:0008270">
    <property type="term" value="F:zinc ion binding"/>
    <property type="evidence" value="ECO:0007669"/>
    <property type="project" value="UniProtKB-KW"/>
</dbReference>
<evidence type="ECO:0000313" key="7">
    <source>
        <dbReference type="EnsemblMetazoa" id="AAEL020227-PA"/>
    </source>
</evidence>
<keyword evidence="5" id="KW-0238">DNA-binding</keyword>
<dbReference type="SMART" id="SM00980">
    <property type="entry name" value="THAP"/>
    <property type="match status" value="1"/>
</dbReference>
<dbReference type="OrthoDB" id="7761696at2759"/>
<evidence type="ECO:0000313" key="8">
    <source>
        <dbReference type="Proteomes" id="UP000008820"/>
    </source>
</evidence>
<dbReference type="InterPro" id="IPR027805">
    <property type="entry name" value="Transposase_HTH_dom"/>
</dbReference>
<dbReference type="Proteomes" id="UP000008820">
    <property type="component" value="Chromosome 2"/>
</dbReference>
<feature type="region of interest" description="Disordered" evidence="6">
    <location>
        <begin position="93"/>
        <end position="320"/>
    </location>
</feature>
<feature type="compositionally biased region" description="Low complexity" evidence="6">
    <location>
        <begin position="189"/>
        <end position="229"/>
    </location>
</feature>
<keyword evidence="2" id="KW-0479">Metal-binding</keyword>